<sequence length="216" mass="25035">DEIETLDYFEKLKDDEEYIDTAIKLKNDFARIYETGMEIESSSQTFTKEGDIKTELYVNKDDMYYQDEDGLGYYDKSNIIINEKNLKNDFKRHLKDKENNTMISVLQWDVDGKFNSSDSVVNPMLLTYVEEASDKIKEEIIMKALTSVAECVLNYPDRVAKEITASMTDAYPNHVWFVTKDATGTHIQHDIYVTVTYDNVDDGEDLISYTIFGLKK</sequence>
<name>A0AAV8X642_9CUCU</name>
<protein>
    <submittedName>
        <fullName evidence="1">Uncharacterized protein</fullName>
    </submittedName>
</protein>
<comment type="caution">
    <text evidence="1">The sequence shown here is derived from an EMBL/GenBank/DDBJ whole genome shotgun (WGS) entry which is preliminary data.</text>
</comment>
<organism evidence="1 2">
    <name type="scientific">Rhamnusium bicolor</name>
    <dbReference type="NCBI Taxonomy" id="1586634"/>
    <lineage>
        <taxon>Eukaryota</taxon>
        <taxon>Metazoa</taxon>
        <taxon>Ecdysozoa</taxon>
        <taxon>Arthropoda</taxon>
        <taxon>Hexapoda</taxon>
        <taxon>Insecta</taxon>
        <taxon>Pterygota</taxon>
        <taxon>Neoptera</taxon>
        <taxon>Endopterygota</taxon>
        <taxon>Coleoptera</taxon>
        <taxon>Polyphaga</taxon>
        <taxon>Cucujiformia</taxon>
        <taxon>Chrysomeloidea</taxon>
        <taxon>Cerambycidae</taxon>
        <taxon>Lepturinae</taxon>
        <taxon>Rhagiini</taxon>
        <taxon>Rhamnusium</taxon>
    </lineage>
</organism>
<dbReference type="Proteomes" id="UP001162156">
    <property type="component" value="Unassembled WGS sequence"/>
</dbReference>
<gene>
    <name evidence="1" type="ORF">NQ314_013647</name>
</gene>
<dbReference type="EMBL" id="JANEYF010003796">
    <property type="protein sequence ID" value="KAJ8934012.1"/>
    <property type="molecule type" value="Genomic_DNA"/>
</dbReference>
<evidence type="ECO:0000313" key="2">
    <source>
        <dbReference type="Proteomes" id="UP001162156"/>
    </source>
</evidence>
<keyword evidence="2" id="KW-1185">Reference proteome</keyword>
<proteinExistence type="predicted"/>
<reference evidence="1" key="1">
    <citation type="journal article" date="2023" name="Insect Mol. Biol.">
        <title>Genome sequencing provides insights into the evolution of gene families encoding plant cell wall-degrading enzymes in longhorned beetles.</title>
        <authorList>
            <person name="Shin N.R."/>
            <person name="Okamura Y."/>
            <person name="Kirsch R."/>
            <person name="Pauchet Y."/>
        </authorList>
    </citation>
    <scope>NUCLEOTIDE SEQUENCE</scope>
    <source>
        <strain evidence="1">RBIC_L_NR</strain>
    </source>
</reference>
<evidence type="ECO:0000313" key="1">
    <source>
        <dbReference type="EMBL" id="KAJ8934012.1"/>
    </source>
</evidence>
<dbReference type="AlphaFoldDB" id="A0AAV8X642"/>
<feature type="non-terminal residue" evidence="1">
    <location>
        <position position="1"/>
    </location>
</feature>
<accession>A0AAV8X642</accession>